<evidence type="ECO:0000313" key="2">
    <source>
        <dbReference type="Proteomes" id="UP001380601"/>
    </source>
</evidence>
<keyword evidence="2" id="KW-1185">Reference proteome</keyword>
<protein>
    <submittedName>
        <fullName evidence="1">Uncharacterized protein</fullName>
    </submittedName>
</protein>
<dbReference type="EMBL" id="JBBWSC010000001">
    <property type="protein sequence ID" value="MEL0537573.1"/>
    <property type="molecule type" value="Genomic_DNA"/>
</dbReference>
<name>A0ABU9EY07_9STAP</name>
<dbReference type="Proteomes" id="UP001380601">
    <property type="component" value="Unassembled WGS sequence"/>
</dbReference>
<dbReference type="SUPFAM" id="SSF54637">
    <property type="entry name" value="Thioesterase/thiol ester dehydrase-isomerase"/>
    <property type="match status" value="1"/>
</dbReference>
<evidence type="ECO:0000313" key="1">
    <source>
        <dbReference type="EMBL" id="MEL0537573.1"/>
    </source>
</evidence>
<accession>A0ABU9EY07</accession>
<comment type="caution">
    <text evidence="1">The sequence shown here is derived from an EMBL/GenBank/DDBJ whole genome shotgun (WGS) entry which is preliminary data.</text>
</comment>
<sequence>MTHCCYQLTVADTAGIAIEIVTEFVVIPDVANKRDTAGVRAGASQREARPQPAINYPHALRLKIEWPRVLQYLEDVEDDNPVHPQTKIVPGDYVAMLILQYWDGAPADSFSTEAKAITESYTAIDLKFKQPMYAGDILVGEAEIEAGQLTVTVYNQFGTPCMVFQCR</sequence>
<reference evidence="1 2" key="1">
    <citation type="submission" date="2024-04" db="EMBL/GenBank/DDBJ databases">
        <title>Staphylococcus debuckii a clinical isolate.</title>
        <authorList>
            <person name="Magnan C."/>
            <person name="Plumet L."/>
            <person name="Morsli M."/>
            <person name="Molle V."/>
            <person name="Lavigne J.-P."/>
        </authorList>
    </citation>
    <scope>NUCLEOTIDE SEQUENCE [LARGE SCALE GENOMIC DNA]</scope>
    <source>
        <strain evidence="1 2">NSD001</strain>
    </source>
</reference>
<dbReference type="RefSeq" id="WP_341611257.1">
    <property type="nucleotide sequence ID" value="NZ_JBBWSC010000001.1"/>
</dbReference>
<dbReference type="InterPro" id="IPR029069">
    <property type="entry name" value="HotDog_dom_sf"/>
</dbReference>
<proteinExistence type="predicted"/>
<organism evidence="1 2">
    <name type="scientific">Staphylococcus debuckii</name>
    <dbReference type="NCBI Taxonomy" id="2044912"/>
    <lineage>
        <taxon>Bacteria</taxon>
        <taxon>Bacillati</taxon>
        <taxon>Bacillota</taxon>
        <taxon>Bacilli</taxon>
        <taxon>Bacillales</taxon>
        <taxon>Staphylococcaceae</taxon>
        <taxon>Staphylococcus</taxon>
    </lineage>
</organism>
<gene>
    <name evidence="1" type="ORF">AADA34_02390</name>
</gene>